<dbReference type="PANTHER" id="PTHR10151:SF120">
    <property type="entry name" value="BIS(5'-ADENOSYL)-TRIPHOSPHATASE"/>
    <property type="match status" value="1"/>
</dbReference>
<dbReference type="InterPro" id="IPR017850">
    <property type="entry name" value="Alkaline_phosphatase_core_sf"/>
</dbReference>
<protein>
    <submittedName>
        <fullName evidence="1">Alkaline phosphatase family protein</fullName>
    </submittedName>
</protein>
<dbReference type="EMBL" id="BAABGN010000013">
    <property type="protein sequence ID" value="GAA4433197.1"/>
    <property type="molecule type" value="Genomic_DNA"/>
</dbReference>
<dbReference type="Gene3D" id="3.40.720.10">
    <property type="entry name" value="Alkaline Phosphatase, subunit A"/>
    <property type="match status" value="1"/>
</dbReference>
<dbReference type="PANTHER" id="PTHR10151">
    <property type="entry name" value="ECTONUCLEOTIDE PYROPHOSPHATASE/PHOSPHODIESTERASE"/>
    <property type="match status" value="1"/>
</dbReference>
<evidence type="ECO:0000313" key="1">
    <source>
        <dbReference type="EMBL" id="GAA4433197.1"/>
    </source>
</evidence>
<dbReference type="Pfam" id="PF01663">
    <property type="entry name" value="Phosphodiest"/>
    <property type="match status" value="1"/>
</dbReference>
<dbReference type="RefSeq" id="WP_345218809.1">
    <property type="nucleotide sequence ID" value="NZ_BAABGN010000013.1"/>
</dbReference>
<comment type="caution">
    <text evidence="1">The sequence shown here is derived from an EMBL/GenBank/DDBJ whole genome shotgun (WGS) entry which is preliminary data.</text>
</comment>
<dbReference type="InterPro" id="IPR002591">
    <property type="entry name" value="Phosphodiest/P_Trfase"/>
</dbReference>
<organism evidence="1 2">
    <name type="scientific">Georgenia halophila</name>
    <dbReference type="NCBI Taxonomy" id="620889"/>
    <lineage>
        <taxon>Bacteria</taxon>
        <taxon>Bacillati</taxon>
        <taxon>Actinomycetota</taxon>
        <taxon>Actinomycetes</taxon>
        <taxon>Micrococcales</taxon>
        <taxon>Bogoriellaceae</taxon>
        <taxon>Georgenia</taxon>
    </lineage>
</organism>
<dbReference type="Proteomes" id="UP001500622">
    <property type="component" value="Unassembled WGS sequence"/>
</dbReference>
<name>A0ABP8LRK9_9MICO</name>
<reference evidence="2" key="1">
    <citation type="journal article" date="2019" name="Int. J. Syst. Evol. Microbiol.">
        <title>The Global Catalogue of Microorganisms (GCM) 10K type strain sequencing project: providing services to taxonomists for standard genome sequencing and annotation.</title>
        <authorList>
            <consortium name="The Broad Institute Genomics Platform"/>
            <consortium name="The Broad Institute Genome Sequencing Center for Infectious Disease"/>
            <person name="Wu L."/>
            <person name="Ma J."/>
        </authorList>
    </citation>
    <scope>NUCLEOTIDE SEQUENCE [LARGE SCALE GENOMIC DNA]</scope>
    <source>
        <strain evidence="2">JCM 17810</strain>
    </source>
</reference>
<dbReference type="SUPFAM" id="SSF53649">
    <property type="entry name" value="Alkaline phosphatase-like"/>
    <property type="match status" value="1"/>
</dbReference>
<proteinExistence type="predicted"/>
<keyword evidence="2" id="KW-1185">Reference proteome</keyword>
<gene>
    <name evidence="1" type="ORF">GCM10023169_39940</name>
</gene>
<evidence type="ECO:0000313" key="2">
    <source>
        <dbReference type="Proteomes" id="UP001500622"/>
    </source>
</evidence>
<accession>A0ABP8LRK9</accession>
<sequence length="381" mass="40285">MTSGDAPPVRAVLSAALDAVGLPTTSAGRTSAQDRADLGLPEASKVCVVLVDGLGMRMLTERGGHAPFLRSRLGDALTLRSTFPSTTATAITAVGTGELPGVTGMLGYSVRDPLHGGTLNLIGWEDTRLRPREWQRADTLPEQLLRRDDAPDLPRIVSVGPARFVGSGLTECALRGMRNVSAESLADRVAVTAAELRRPDVAAVYLYWGEVDHLGHKHGWGSWQWGEEVNATDGELAGLARRLPAGTLLLITADHGMLDVADRIDVATVPALSQDVTLVAGEGRAAHVYTADGTAPAVAARWREVLGERAWVAQRHEVVESGLFGAVTDRADAAGDVMAVMAGRDVVVDSRTQPPGMVELIGVHGGLTDDEMDVPLIRTVV</sequence>